<dbReference type="SUPFAM" id="SSF51445">
    <property type="entry name" value="(Trans)glycosidases"/>
    <property type="match status" value="3"/>
</dbReference>
<dbReference type="PANTHER" id="PTHR45708">
    <property type="entry name" value="ENDOCHITINASE"/>
    <property type="match status" value="1"/>
</dbReference>
<sequence>MVIKLTIITLLIISSFVKVAASNKLVVFWGQNNGGTEYELEKYCESDAFDLIILEYVSYFFSTLNNDNYPEVNFTIHCDGPSSPNYPIKCPSIEKGIKLCQMRKKQVLISLLGSSGKTITNYQQGKILARRIWEMFLGGNAGPRPFGEAILDGVNLDIKGGMGIGYPEFVNQIRYLMNSDASRSYIISASPQCIFPDVLMHSTFLLQGHKINEVYIQYYNAYCYIGSPFFERNTYKWFDLAANIEERYPGQSPALFVGLIASKRKQHYQEIEKVASIYDRLKTFPNFGGFMLYDAGLDGQNIIGGIKYSDHIKKILHSSYLPPVSIAANIVDVVQEINNFVEMPKPTQTTPAVTNPTKTEEIVKVTEVPLTTISTTAETTTTEATTTDTTTTDMTTTETTTEAPLTETSTTETTTTEAITSTSTMTTASTTTQSTTTVLSNLLAVKSSQTEERKYKVVVNWGQNLVSRSTEQKELSLRTYCERRAYDIIIINQLDIFFDEKNLGDLPALDFSRHCNGRFPGIYPTYLKCDEIALDIEACQAAGKKILLSLGGGIHWNGFVNLEQAKLFAHNIWNLFLGGQYKIRTFGSVVLDGVNLNFRIGSGAWFTEFVTELRNLMALDTSHVYMITSSPSCAFPNYRLGKTFEEVGEMFDALFVKFADNRCYYGTDGFKTLLQKWLMLKPIIYIGLPSSPQSSYDKAHFVPPKEVEKLFEEYIVKNVKVTGIFLDDVSWDDLNLIDERRYSDYVGELLRPYVYQGVMTTMPSKNEAPKVAVNWGQSLANRATRYQEGSLRSYCQRKAYDIFIINTLDVFFDQQNQDGLPGLNLGLHCNGKFPGNYPTYLKCDEIEEDIKFCQEKNKKVLLSLGGGSRWNYFYDSNQAKKFATTLWNLFLGGTYTIRAFGSAILDGINIDFRYGEGFWFNEFIIELRRLMDSDNSHSYMITSSPECIYPSWRLGKTFIEVGDKFDAFFVKFTDNDCFFDNEKGFKDSLEKWLSLKPIVYIGLPSSPQASYNRLHFVTPKRLETLFSDFVQKYNKIGGILLDDASWDDVNMVAGRRYSDYVGELLRPLVYTTPSLSTTPAPQPPKKDKANEIVLSWMVLWLTTSLLLFYNVLQWGFYLILI</sequence>
<proteinExistence type="predicted"/>
<dbReference type="Gene3D" id="3.20.20.80">
    <property type="entry name" value="Glycosidases"/>
    <property type="match status" value="3"/>
</dbReference>
<feature type="signal peptide" evidence="5">
    <location>
        <begin position="1"/>
        <end position="22"/>
    </location>
</feature>
<feature type="transmembrane region" description="Helical" evidence="4">
    <location>
        <begin position="1093"/>
        <end position="1120"/>
    </location>
</feature>
<keyword evidence="2" id="KW-0326">Glycosidase</keyword>
<evidence type="ECO:0000256" key="1">
    <source>
        <dbReference type="ARBA" id="ARBA00022801"/>
    </source>
</evidence>
<keyword evidence="4" id="KW-1133">Transmembrane helix</keyword>
<feature type="chain" id="PRO_5046843723" evidence="5">
    <location>
        <begin position="23"/>
        <end position="1121"/>
    </location>
</feature>
<name>A0ABM4CNW4_HYDVU</name>
<feature type="domain" description="GH18" evidence="6">
    <location>
        <begin position="23"/>
        <end position="319"/>
    </location>
</feature>
<feature type="region of interest" description="Disordered" evidence="3">
    <location>
        <begin position="378"/>
        <end position="428"/>
    </location>
</feature>
<evidence type="ECO:0000259" key="6">
    <source>
        <dbReference type="PROSITE" id="PS51910"/>
    </source>
</evidence>
<dbReference type="RefSeq" id="XP_065663527.1">
    <property type="nucleotide sequence ID" value="XM_065807455.1"/>
</dbReference>
<dbReference type="InterPro" id="IPR017853">
    <property type="entry name" value="GH"/>
</dbReference>
<evidence type="ECO:0000256" key="3">
    <source>
        <dbReference type="SAM" id="MobiDB-lite"/>
    </source>
</evidence>
<keyword evidence="4" id="KW-0812">Transmembrane</keyword>
<keyword evidence="7" id="KW-1185">Reference proteome</keyword>
<dbReference type="Pfam" id="PF00704">
    <property type="entry name" value="Glyco_hydro_18"/>
    <property type="match status" value="2"/>
</dbReference>
<evidence type="ECO:0000256" key="2">
    <source>
        <dbReference type="ARBA" id="ARBA00023295"/>
    </source>
</evidence>
<dbReference type="PROSITE" id="PS51910">
    <property type="entry name" value="GH18_2"/>
    <property type="match status" value="3"/>
</dbReference>
<accession>A0ABM4CNW4</accession>
<evidence type="ECO:0000256" key="4">
    <source>
        <dbReference type="SAM" id="Phobius"/>
    </source>
</evidence>
<keyword evidence="1" id="KW-0378">Hydrolase</keyword>
<dbReference type="GeneID" id="100211314"/>
<evidence type="ECO:0000313" key="8">
    <source>
        <dbReference type="RefSeq" id="XP_065663527.1"/>
    </source>
</evidence>
<evidence type="ECO:0000313" key="7">
    <source>
        <dbReference type="Proteomes" id="UP001652625"/>
    </source>
</evidence>
<protein>
    <submittedName>
        <fullName evidence="8">Uncharacterized protein LOC100211314</fullName>
    </submittedName>
</protein>
<reference evidence="8" key="1">
    <citation type="submission" date="2025-08" db="UniProtKB">
        <authorList>
            <consortium name="RefSeq"/>
        </authorList>
    </citation>
    <scope>IDENTIFICATION</scope>
</reference>
<feature type="domain" description="GH18" evidence="6">
    <location>
        <begin position="455"/>
        <end position="753"/>
    </location>
</feature>
<dbReference type="PANTHER" id="PTHR45708:SF49">
    <property type="entry name" value="ENDOCHITINASE"/>
    <property type="match status" value="1"/>
</dbReference>
<gene>
    <name evidence="8" type="primary">LOC100211314</name>
</gene>
<keyword evidence="5" id="KW-0732">Signal</keyword>
<organism evidence="7 8">
    <name type="scientific">Hydra vulgaris</name>
    <name type="common">Hydra</name>
    <name type="synonym">Hydra attenuata</name>
    <dbReference type="NCBI Taxonomy" id="6087"/>
    <lineage>
        <taxon>Eukaryota</taxon>
        <taxon>Metazoa</taxon>
        <taxon>Cnidaria</taxon>
        <taxon>Hydrozoa</taxon>
        <taxon>Hydroidolina</taxon>
        <taxon>Anthoathecata</taxon>
        <taxon>Aplanulata</taxon>
        <taxon>Hydridae</taxon>
        <taxon>Hydra</taxon>
    </lineage>
</organism>
<dbReference type="InterPro" id="IPR050542">
    <property type="entry name" value="Glycosyl_Hydrlase18_Chitinase"/>
</dbReference>
<dbReference type="Proteomes" id="UP001652625">
    <property type="component" value="Chromosome 10"/>
</dbReference>
<dbReference type="InterPro" id="IPR001223">
    <property type="entry name" value="Glyco_hydro18_cat"/>
</dbReference>
<feature type="domain" description="GH18" evidence="6">
    <location>
        <begin position="769"/>
        <end position="1071"/>
    </location>
</feature>
<keyword evidence="4" id="KW-0472">Membrane</keyword>
<evidence type="ECO:0000256" key="5">
    <source>
        <dbReference type="SAM" id="SignalP"/>
    </source>
</evidence>